<proteinExistence type="predicted"/>
<dbReference type="GO" id="GO:0016747">
    <property type="term" value="F:acyltransferase activity, transferring groups other than amino-acyl groups"/>
    <property type="evidence" value="ECO:0007669"/>
    <property type="project" value="InterPro"/>
</dbReference>
<accession>A0A1H0IE18</accession>
<dbReference type="AlphaFoldDB" id="A0A1H0IE18"/>
<reference evidence="4 5" key="1">
    <citation type="submission" date="2016-10" db="EMBL/GenBank/DDBJ databases">
        <authorList>
            <person name="de Groot N.N."/>
        </authorList>
    </citation>
    <scope>NUCLEOTIDE SEQUENCE [LARGE SCALE GENOMIC DNA]</scope>
    <source>
        <strain evidence="4 5">CGMCC 1.11147</strain>
    </source>
</reference>
<dbReference type="InterPro" id="IPR000182">
    <property type="entry name" value="GNAT_dom"/>
</dbReference>
<dbReference type="EMBL" id="FNIC01000007">
    <property type="protein sequence ID" value="SDO29632.1"/>
    <property type="molecule type" value="Genomic_DNA"/>
</dbReference>
<dbReference type="GO" id="GO:0005840">
    <property type="term" value="C:ribosome"/>
    <property type="evidence" value="ECO:0007669"/>
    <property type="project" value="UniProtKB-KW"/>
</dbReference>
<dbReference type="RefSeq" id="WP_091026343.1">
    <property type="nucleotide sequence ID" value="NZ_BKAE01000009.1"/>
</dbReference>
<keyword evidence="4" id="KW-0689">Ribosomal protein</keyword>
<keyword evidence="4" id="KW-0687">Ribonucleoprotein</keyword>
<evidence type="ECO:0000313" key="4">
    <source>
        <dbReference type="EMBL" id="SDO29632.1"/>
    </source>
</evidence>
<gene>
    <name evidence="4" type="ORF">SAMN05192576_3769</name>
</gene>
<dbReference type="STRING" id="1005944.SAMN05192576_3769"/>
<protein>
    <submittedName>
        <fullName evidence="4">Ribosomal protein S18 acetylase RimI</fullName>
    </submittedName>
</protein>
<dbReference type="OrthoDB" id="572496at2"/>
<evidence type="ECO:0000256" key="1">
    <source>
        <dbReference type="ARBA" id="ARBA00022679"/>
    </source>
</evidence>
<evidence type="ECO:0000313" key="5">
    <source>
        <dbReference type="Proteomes" id="UP000199004"/>
    </source>
</evidence>
<organism evidence="4 5">
    <name type="scientific">Nocardioides szechwanensis</name>
    <dbReference type="NCBI Taxonomy" id="1005944"/>
    <lineage>
        <taxon>Bacteria</taxon>
        <taxon>Bacillati</taxon>
        <taxon>Actinomycetota</taxon>
        <taxon>Actinomycetes</taxon>
        <taxon>Propionibacteriales</taxon>
        <taxon>Nocardioidaceae</taxon>
        <taxon>Nocardioides</taxon>
    </lineage>
</organism>
<feature type="domain" description="N-acetyltransferase" evidence="3">
    <location>
        <begin position="8"/>
        <end position="175"/>
    </location>
</feature>
<dbReference type="Proteomes" id="UP000199004">
    <property type="component" value="Unassembled WGS sequence"/>
</dbReference>
<dbReference type="PANTHER" id="PTHR43800">
    <property type="entry name" value="PEPTIDYL-LYSINE N-ACETYLTRANSFERASE YJAB"/>
    <property type="match status" value="1"/>
</dbReference>
<dbReference type="InterPro" id="IPR016181">
    <property type="entry name" value="Acyl_CoA_acyltransferase"/>
</dbReference>
<dbReference type="Gene3D" id="3.40.630.30">
    <property type="match status" value="1"/>
</dbReference>
<dbReference type="SUPFAM" id="SSF55729">
    <property type="entry name" value="Acyl-CoA N-acyltransferases (Nat)"/>
    <property type="match status" value="1"/>
</dbReference>
<sequence>MEPPAVRPAVRHARAADLARIQAIEDAGVPLFEEQFGDLTGDVLASPGDDGRDRVGEPGYLLVSGPVGEPVGFAHVVYVDGLAHLAQLSVLPTEARRGVGSALVREALAEAWHAGFDRMTLTTYRDVPFNGPFYARLGFEEAGETEPFLRRQRDHERSLGLDRHGPRVVMVARLGRPRRP</sequence>
<dbReference type="PROSITE" id="PS51186">
    <property type="entry name" value="GNAT"/>
    <property type="match status" value="1"/>
</dbReference>
<keyword evidence="2" id="KW-0012">Acyltransferase</keyword>
<evidence type="ECO:0000259" key="3">
    <source>
        <dbReference type="PROSITE" id="PS51186"/>
    </source>
</evidence>
<dbReference type="PANTHER" id="PTHR43800:SF1">
    <property type="entry name" value="PEPTIDYL-LYSINE N-ACETYLTRANSFERASE YJAB"/>
    <property type="match status" value="1"/>
</dbReference>
<name>A0A1H0IE18_9ACTN</name>
<evidence type="ECO:0000256" key="2">
    <source>
        <dbReference type="ARBA" id="ARBA00023315"/>
    </source>
</evidence>
<keyword evidence="1" id="KW-0808">Transferase</keyword>
<keyword evidence="5" id="KW-1185">Reference proteome</keyword>
<dbReference type="Pfam" id="PF00583">
    <property type="entry name" value="Acetyltransf_1"/>
    <property type="match status" value="1"/>
</dbReference>
<dbReference type="CDD" id="cd04301">
    <property type="entry name" value="NAT_SF"/>
    <property type="match status" value="1"/>
</dbReference>